<feature type="binding site" evidence="3">
    <location>
        <position position="103"/>
    </location>
    <ligand>
        <name>a divalent metal cation</name>
        <dbReference type="ChEBI" id="CHEBI:60240"/>
        <label>1</label>
    </ligand>
</feature>
<dbReference type="Gene3D" id="3.40.1390.30">
    <property type="entry name" value="NIF3 (NGG1p interacting factor 3)-like"/>
    <property type="match status" value="2"/>
</dbReference>
<dbReference type="PANTHER" id="PTHR13799:SF14">
    <property type="entry name" value="GTP CYCLOHYDROLASE 1 TYPE 2 HOMOLOG"/>
    <property type="match status" value="1"/>
</dbReference>
<dbReference type="NCBIfam" id="TIGR00486">
    <property type="entry name" value="YbgI_SA1388"/>
    <property type="match status" value="1"/>
</dbReference>
<reference evidence="4 5" key="1">
    <citation type="submission" date="2019-07" db="EMBL/GenBank/DDBJ databases">
        <title>The pathways for chlorine oxyanion respiration interact through the shared metabolite chlorate.</title>
        <authorList>
            <person name="Barnum T.P."/>
            <person name="Cheng Y."/>
            <person name="Hill K.A."/>
            <person name="Lucas L.N."/>
            <person name="Carlson H.K."/>
            <person name="Coates J.D."/>
        </authorList>
    </citation>
    <scope>NUCLEOTIDE SEQUENCE [LARGE SCALE GENOMIC DNA]</scope>
    <source>
        <strain evidence="4 5">BK-1</strain>
    </source>
</reference>
<keyword evidence="2 3" id="KW-0479">Metal-binding</keyword>
<protein>
    <submittedName>
        <fullName evidence="4">Nif3-like dinuclear metal center hexameric protein</fullName>
    </submittedName>
</protein>
<dbReference type="EMBL" id="VMNH01000005">
    <property type="protein sequence ID" value="TVO77065.1"/>
    <property type="molecule type" value="Genomic_DNA"/>
</dbReference>
<feature type="binding site" evidence="3">
    <location>
        <position position="220"/>
    </location>
    <ligand>
        <name>a divalent metal cation</name>
        <dbReference type="ChEBI" id="CHEBI:60240"/>
        <label>1</label>
    </ligand>
</feature>
<feature type="binding site" evidence="3">
    <location>
        <position position="66"/>
    </location>
    <ligand>
        <name>a divalent metal cation</name>
        <dbReference type="ChEBI" id="CHEBI:60240"/>
        <label>1</label>
    </ligand>
</feature>
<dbReference type="GO" id="GO:0005737">
    <property type="term" value="C:cytoplasm"/>
    <property type="evidence" value="ECO:0007669"/>
    <property type="project" value="TreeGrafter"/>
</dbReference>
<evidence type="ECO:0000313" key="5">
    <source>
        <dbReference type="Proteomes" id="UP000316649"/>
    </source>
</evidence>
<evidence type="ECO:0000256" key="1">
    <source>
        <dbReference type="ARBA" id="ARBA00006964"/>
    </source>
</evidence>
<name>A0A558DTX8_9GAMM</name>
<dbReference type="Proteomes" id="UP000316649">
    <property type="component" value="Unassembled WGS sequence"/>
</dbReference>
<evidence type="ECO:0000256" key="3">
    <source>
        <dbReference type="PIRSR" id="PIRSR602678-1"/>
    </source>
</evidence>
<evidence type="ECO:0000313" key="4">
    <source>
        <dbReference type="EMBL" id="TVO77065.1"/>
    </source>
</evidence>
<dbReference type="AlphaFoldDB" id="A0A558DTX8"/>
<dbReference type="InterPro" id="IPR002678">
    <property type="entry name" value="DUF34/NIF3"/>
</dbReference>
<proteinExistence type="inferred from homology"/>
<dbReference type="GO" id="GO:0046872">
    <property type="term" value="F:metal ion binding"/>
    <property type="evidence" value="ECO:0007669"/>
    <property type="project" value="UniProtKB-KW"/>
</dbReference>
<organism evidence="4 5">
    <name type="scientific">Sedimenticola selenatireducens</name>
    <dbReference type="NCBI Taxonomy" id="191960"/>
    <lineage>
        <taxon>Bacteria</taxon>
        <taxon>Pseudomonadati</taxon>
        <taxon>Pseudomonadota</taxon>
        <taxon>Gammaproteobacteria</taxon>
        <taxon>Chromatiales</taxon>
        <taxon>Sedimenticolaceae</taxon>
        <taxon>Sedimenticola</taxon>
    </lineage>
</organism>
<gene>
    <name evidence="4" type="ORF">FHP88_06480</name>
</gene>
<dbReference type="OrthoDB" id="9800881at2"/>
<dbReference type="InterPro" id="IPR036069">
    <property type="entry name" value="DUF34/NIF3_sf"/>
</dbReference>
<feature type="binding site" evidence="3">
    <location>
        <position position="65"/>
    </location>
    <ligand>
        <name>a divalent metal cation</name>
        <dbReference type="ChEBI" id="CHEBI:60240"/>
        <label>1</label>
    </ligand>
</feature>
<evidence type="ECO:0000256" key="2">
    <source>
        <dbReference type="ARBA" id="ARBA00022723"/>
    </source>
</evidence>
<accession>A0A558DTX8</accession>
<dbReference type="Pfam" id="PF01784">
    <property type="entry name" value="DUF34_NIF3"/>
    <property type="match status" value="1"/>
</dbReference>
<feature type="binding site" evidence="3">
    <location>
        <position position="216"/>
    </location>
    <ligand>
        <name>a divalent metal cation</name>
        <dbReference type="ChEBI" id="CHEBI:60240"/>
        <label>1</label>
    </ligand>
</feature>
<dbReference type="PANTHER" id="PTHR13799">
    <property type="entry name" value="NGG1 INTERACTING FACTOR 3"/>
    <property type="match status" value="1"/>
</dbReference>
<keyword evidence="5" id="KW-1185">Reference proteome</keyword>
<comment type="caution">
    <text evidence="4">The sequence shown here is derived from an EMBL/GenBank/DDBJ whole genome shotgun (WGS) entry which is preliminary data.</text>
</comment>
<dbReference type="RefSeq" id="WP_144358194.1">
    <property type="nucleotide sequence ID" value="NZ_VMRS01000012.1"/>
</dbReference>
<sequence length="248" mass="26517">MIDLFELEQHCNELLGAAGFDDYCPNGVQVDGGGAGVGRIVSAVTASQAVIDTAIGQQADLLLVHHGYFWRGEAAPLTGIKGRRIRSLISGGISLLAYHLPLDAHPTLGNNFLLGQRLGFARGRPLSQGLVWQGELPGETPEALADRLASQLGQRPLWISGHSRSIRRIGWCTGAAQSAITEAAAAGLDAFVSGEISESTTHLARELGIHYFAAGHHATERYGVQALGQYLAEKFGIYHQFIDENNPV</sequence>
<comment type="similarity">
    <text evidence="1">Belongs to the GTP cyclohydrolase I type 2/NIF3 family.</text>
</comment>
<dbReference type="SUPFAM" id="SSF102705">
    <property type="entry name" value="NIF3 (NGG1p interacting factor 3)-like"/>
    <property type="match status" value="1"/>
</dbReference>